<keyword evidence="2" id="KW-1185">Reference proteome</keyword>
<evidence type="ECO:0000313" key="2">
    <source>
        <dbReference type="Proteomes" id="UP000634136"/>
    </source>
</evidence>
<sequence length="24" mass="2933">MAPKFTHPESHLGTLWPIYYRKFL</sequence>
<reference evidence="1" key="1">
    <citation type="submission" date="2020-09" db="EMBL/GenBank/DDBJ databases">
        <title>Genome-Enabled Discovery of Anthraquinone Biosynthesis in Senna tora.</title>
        <authorList>
            <person name="Kang S.-H."/>
            <person name="Pandey R.P."/>
            <person name="Lee C.-M."/>
            <person name="Sim J.-S."/>
            <person name="Jeong J.-T."/>
            <person name="Choi B.-S."/>
            <person name="Jung M."/>
            <person name="Ginzburg D."/>
            <person name="Zhao K."/>
            <person name="Won S.Y."/>
            <person name="Oh T.-J."/>
            <person name="Yu Y."/>
            <person name="Kim N.-H."/>
            <person name="Lee O.R."/>
            <person name="Lee T.-H."/>
            <person name="Bashyal P."/>
            <person name="Kim T.-S."/>
            <person name="Lee W.-H."/>
            <person name="Kawkins C."/>
            <person name="Kim C.-K."/>
            <person name="Kim J.S."/>
            <person name="Ahn B.O."/>
            <person name="Rhee S.Y."/>
            <person name="Sohng J.K."/>
        </authorList>
    </citation>
    <scope>NUCLEOTIDE SEQUENCE</scope>
    <source>
        <tissue evidence="1">Leaf</tissue>
    </source>
</reference>
<name>A0A834SRS7_9FABA</name>
<gene>
    <name evidence="1" type="ORF">G2W53_035109</name>
</gene>
<dbReference type="EMBL" id="JAAIUW010000011">
    <property type="protein sequence ID" value="KAF7808366.1"/>
    <property type="molecule type" value="Genomic_DNA"/>
</dbReference>
<protein>
    <submittedName>
        <fullName evidence="1">Uncharacterized protein</fullName>
    </submittedName>
</protein>
<comment type="caution">
    <text evidence="1">The sequence shown here is derived from an EMBL/GenBank/DDBJ whole genome shotgun (WGS) entry which is preliminary data.</text>
</comment>
<accession>A0A834SRS7</accession>
<evidence type="ECO:0000313" key="1">
    <source>
        <dbReference type="EMBL" id="KAF7808366.1"/>
    </source>
</evidence>
<dbReference type="AlphaFoldDB" id="A0A834SRS7"/>
<proteinExistence type="predicted"/>
<organism evidence="1 2">
    <name type="scientific">Senna tora</name>
    <dbReference type="NCBI Taxonomy" id="362788"/>
    <lineage>
        <taxon>Eukaryota</taxon>
        <taxon>Viridiplantae</taxon>
        <taxon>Streptophyta</taxon>
        <taxon>Embryophyta</taxon>
        <taxon>Tracheophyta</taxon>
        <taxon>Spermatophyta</taxon>
        <taxon>Magnoliopsida</taxon>
        <taxon>eudicotyledons</taxon>
        <taxon>Gunneridae</taxon>
        <taxon>Pentapetalae</taxon>
        <taxon>rosids</taxon>
        <taxon>fabids</taxon>
        <taxon>Fabales</taxon>
        <taxon>Fabaceae</taxon>
        <taxon>Caesalpinioideae</taxon>
        <taxon>Cassia clade</taxon>
        <taxon>Senna</taxon>
    </lineage>
</organism>
<dbReference type="Proteomes" id="UP000634136">
    <property type="component" value="Unassembled WGS sequence"/>
</dbReference>